<dbReference type="InterPro" id="IPR008969">
    <property type="entry name" value="CarboxyPept-like_regulatory"/>
</dbReference>
<evidence type="ECO:0000256" key="9">
    <source>
        <dbReference type="RuleBase" id="RU003357"/>
    </source>
</evidence>
<accession>A0ABP9BYC5</accession>
<dbReference type="InterPro" id="IPR039426">
    <property type="entry name" value="TonB-dep_rcpt-like"/>
</dbReference>
<dbReference type="EMBL" id="BAABIQ010000042">
    <property type="protein sequence ID" value="GAA4801909.1"/>
    <property type="molecule type" value="Genomic_DNA"/>
</dbReference>
<evidence type="ECO:0000256" key="5">
    <source>
        <dbReference type="ARBA" id="ARBA00023077"/>
    </source>
</evidence>
<evidence type="ECO:0000256" key="10">
    <source>
        <dbReference type="SAM" id="SignalP"/>
    </source>
</evidence>
<evidence type="ECO:0000256" key="6">
    <source>
        <dbReference type="ARBA" id="ARBA00023136"/>
    </source>
</evidence>
<reference evidence="14" key="1">
    <citation type="journal article" date="2019" name="Int. J. Syst. Evol. Microbiol.">
        <title>The Global Catalogue of Microorganisms (GCM) 10K type strain sequencing project: providing services to taxonomists for standard genome sequencing and annotation.</title>
        <authorList>
            <consortium name="The Broad Institute Genomics Platform"/>
            <consortium name="The Broad Institute Genome Sequencing Center for Infectious Disease"/>
            <person name="Wu L."/>
            <person name="Ma J."/>
        </authorList>
    </citation>
    <scope>NUCLEOTIDE SEQUENCE [LARGE SCALE GENOMIC DNA]</scope>
    <source>
        <strain evidence="14">JCM 18200</strain>
    </source>
</reference>
<dbReference type="Proteomes" id="UP001501411">
    <property type="component" value="Unassembled WGS sequence"/>
</dbReference>
<evidence type="ECO:0000259" key="11">
    <source>
        <dbReference type="Pfam" id="PF00593"/>
    </source>
</evidence>
<dbReference type="RefSeq" id="WP_345233438.1">
    <property type="nucleotide sequence ID" value="NZ_BAABIQ010000042.1"/>
</dbReference>
<sequence length="992" mass="108983">MNKSLVLLLFSFLSLNVMARQEQVTGRVTDSEGSPLPGVSVIEKGVASNGTQTNAEGSFSLVLKGTSKVLVVSYIGFVSREVPVKEQSPIIIALQEDVSALEEVVVTGYGTQKRQNLTGSIATVSSEKLHDVTSPNVTNMMQGKVAGVDVATNSGRPGAQPTVRIRGKSSISSSVDPLWVVDGVIWQGVPNLNPQDIESISVLKDAAAAALYGSRGANGVMVVTTKSAKGEGTSTISANARGGVATFNTGKFHVMDGQQLYDYYTQFSNPSSIPDYFNEDLLKTNTDWVDLGSQDGLTQDYNVSYMGSTEKAKIYIGGNYYKEKGSVKGYAYDRFSGRMNVDYQLSKKLTIKPKLSATYTKTDDRQHTLYDMFRNLPWDKPYNEDGSAVNPQATGVTWYGRDLANYLYDLQWNYTNGSNFNGIANVDLDYKISDDFTFISTNNIAYLNAESLGYTDPQSNAGLSTKGQIQQINAKRTTRFTNQMLNYQHSFGKHQLTALAAYEYSDYRYSDMDGIGVGIVSGASTLSAASEPLSLTGTKFNYRFQSVLMNANYSYDGRYNLQASFRRDGASRFGEDSQYGNFYAISASWNIHQESFFAVDQVDYLRLKLAHGSVGNTPLSIYPQYELYSLAAQYNGVPAAYPNQLGNTNLAWERAYDTNAGIEFGLFSRLEGTFEMYNKSTSDLLHFVPLPAVSGFSGYWDNIGAVRNRGFEFTLGADILKGEDISWHVDANIGKNSNKITELYNGRQISGFRIIEVGQDIDTWYMRKWAGVNPEDGSPQWEVIDPTTGATSLTGSYSDATLQRVGTSTPDFFGGFGTNFKYKGAYLTANFSYSVGADVYNYGRETFDADGAYPTYNQQVLKSDWSRWTPDNPNATHPKLVYGGNANSNKTSSRYIEDASYLRLRNVTAGYNFSEAFTKRLGLKGLSAYVSIDNLFTITGYSGIDPEAAINGSVFSPSSDYSEKGTGFGVSSDNQSPYPLPKRFTFGINLSL</sequence>
<protein>
    <submittedName>
        <fullName evidence="13">TonB-dependent receptor</fullName>
    </submittedName>
</protein>
<feature type="domain" description="TonB-dependent receptor plug" evidence="12">
    <location>
        <begin position="114"/>
        <end position="220"/>
    </location>
</feature>
<dbReference type="Pfam" id="PF13715">
    <property type="entry name" value="CarbopepD_reg_2"/>
    <property type="match status" value="1"/>
</dbReference>
<dbReference type="Pfam" id="PF07715">
    <property type="entry name" value="Plug"/>
    <property type="match status" value="1"/>
</dbReference>
<keyword evidence="5 9" id="KW-0798">TonB box</keyword>
<evidence type="ECO:0000256" key="7">
    <source>
        <dbReference type="ARBA" id="ARBA00023237"/>
    </source>
</evidence>
<dbReference type="InterPro" id="IPR023997">
    <property type="entry name" value="TonB-dep_OMP_SusC/RagA_CS"/>
</dbReference>
<dbReference type="Gene3D" id="2.40.170.20">
    <property type="entry name" value="TonB-dependent receptor, beta-barrel domain"/>
    <property type="match status" value="1"/>
</dbReference>
<keyword evidence="13" id="KW-0675">Receptor</keyword>
<dbReference type="Pfam" id="PF00593">
    <property type="entry name" value="TonB_dep_Rec_b-barrel"/>
    <property type="match status" value="1"/>
</dbReference>
<dbReference type="InterPro" id="IPR000531">
    <property type="entry name" value="Beta-barrel_TonB"/>
</dbReference>
<feature type="domain" description="TonB-dependent receptor-like beta-barrel" evidence="11">
    <location>
        <begin position="364"/>
        <end position="935"/>
    </location>
</feature>
<dbReference type="InterPro" id="IPR012910">
    <property type="entry name" value="Plug_dom"/>
</dbReference>
<dbReference type="NCBIfam" id="TIGR04056">
    <property type="entry name" value="OMP_RagA_SusC"/>
    <property type="match status" value="1"/>
</dbReference>
<gene>
    <name evidence="13" type="ORF">GCM10023231_33460</name>
</gene>
<comment type="subcellular location">
    <subcellularLocation>
        <location evidence="1 8">Cell outer membrane</location>
        <topology evidence="1 8">Multi-pass membrane protein</topology>
    </subcellularLocation>
</comment>
<organism evidence="13 14">
    <name type="scientific">Olivibacter ginsenosidimutans</name>
    <dbReference type="NCBI Taxonomy" id="1176537"/>
    <lineage>
        <taxon>Bacteria</taxon>
        <taxon>Pseudomonadati</taxon>
        <taxon>Bacteroidota</taxon>
        <taxon>Sphingobacteriia</taxon>
        <taxon>Sphingobacteriales</taxon>
        <taxon>Sphingobacteriaceae</taxon>
        <taxon>Olivibacter</taxon>
    </lineage>
</organism>
<evidence type="ECO:0000256" key="1">
    <source>
        <dbReference type="ARBA" id="ARBA00004571"/>
    </source>
</evidence>
<proteinExistence type="inferred from homology"/>
<comment type="caution">
    <text evidence="13">The sequence shown here is derived from an EMBL/GenBank/DDBJ whole genome shotgun (WGS) entry which is preliminary data.</text>
</comment>
<comment type="similarity">
    <text evidence="8 9">Belongs to the TonB-dependent receptor family.</text>
</comment>
<dbReference type="SUPFAM" id="SSF49464">
    <property type="entry name" value="Carboxypeptidase regulatory domain-like"/>
    <property type="match status" value="1"/>
</dbReference>
<dbReference type="InterPro" id="IPR023996">
    <property type="entry name" value="TonB-dep_OMP_SusC/RagA"/>
</dbReference>
<dbReference type="InterPro" id="IPR037066">
    <property type="entry name" value="Plug_dom_sf"/>
</dbReference>
<dbReference type="InterPro" id="IPR036942">
    <property type="entry name" value="Beta-barrel_TonB_sf"/>
</dbReference>
<name>A0ABP9BYC5_9SPHI</name>
<evidence type="ECO:0000313" key="14">
    <source>
        <dbReference type="Proteomes" id="UP001501411"/>
    </source>
</evidence>
<dbReference type="NCBIfam" id="TIGR04057">
    <property type="entry name" value="SusC_RagA_signa"/>
    <property type="match status" value="1"/>
</dbReference>
<feature type="signal peptide" evidence="10">
    <location>
        <begin position="1"/>
        <end position="19"/>
    </location>
</feature>
<evidence type="ECO:0000313" key="13">
    <source>
        <dbReference type="EMBL" id="GAA4801909.1"/>
    </source>
</evidence>
<evidence type="ECO:0000256" key="8">
    <source>
        <dbReference type="PROSITE-ProRule" id="PRU01360"/>
    </source>
</evidence>
<feature type="chain" id="PRO_5046021786" evidence="10">
    <location>
        <begin position="20"/>
        <end position="992"/>
    </location>
</feature>
<keyword evidence="2 8" id="KW-0813">Transport</keyword>
<dbReference type="Gene3D" id="2.170.130.10">
    <property type="entry name" value="TonB-dependent receptor, plug domain"/>
    <property type="match status" value="1"/>
</dbReference>
<dbReference type="PROSITE" id="PS52016">
    <property type="entry name" value="TONB_DEPENDENT_REC_3"/>
    <property type="match status" value="1"/>
</dbReference>
<keyword evidence="10" id="KW-0732">Signal</keyword>
<keyword evidence="3 8" id="KW-1134">Transmembrane beta strand</keyword>
<keyword evidence="14" id="KW-1185">Reference proteome</keyword>
<evidence type="ECO:0000256" key="3">
    <source>
        <dbReference type="ARBA" id="ARBA00022452"/>
    </source>
</evidence>
<evidence type="ECO:0000256" key="4">
    <source>
        <dbReference type="ARBA" id="ARBA00022692"/>
    </source>
</evidence>
<keyword evidence="4 8" id="KW-0812">Transmembrane</keyword>
<evidence type="ECO:0000259" key="12">
    <source>
        <dbReference type="Pfam" id="PF07715"/>
    </source>
</evidence>
<evidence type="ECO:0000256" key="2">
    <source>
        <dbReference type="ARBA" id="ARBA00022448"/>
    </source>
</evidence>
<keyword evidence="7 8" id="KW-0998">Cell outer membrane</keyword>
<keyword evidence="6 8" id="KW-0472">Membrane</keyword>
<dbReference type="SUPFAM" id="SSF56935">
    <property type="entry name" value="Porins"/>
    <property type="match status" value="1"/>
</dbReference>
<dbReference type="Gene3D" id="2.60.40.1120">
    <property type="entry name" value="Carboxypeptidase-like, regulatory domain"/>
    <property type="match status" value="1"/>
</dbReference>